<feature type="domain" description="Amine oxidase" evidence="1">
    <location>
        <begin position="12"/>
        <end position="432"/>
    </location>
</feature>
<dbReference type="EMBL" id="BRZI01000020">
    <property type="protein sequence ID" value="GLD31038.1"/>
    <property type="molecule type" value="Genomic_DNA"/>
</dbReference>
<dbReference type="InterPro" id="IPR050464">
    <property type="entry name" value="Zeta_carotene_desat/Oxidored"/>
</dbReference>
<dbReference type="GeneID" id="83630342"/>
<dbReference type="Proteomes" id="UP001064782">
    <property type="component" value="Unassembled WGS sequence"/>
</dbReference>
<dbReference type="GO" id="GO:0016491">
    <property type="term" value="F:oxidoreductase activity"/>
    <property type="evidence" value="ECO:0007669"/>
    <property type="project" value="InterPro"/>
</dbReference>
<evidence type="ECO:0000313" key="3">
    <source>
        <dbReference type="EMBL" id="GLD31038.1"/>
    </source>
</evidence>
<comment type="caution">
    <text evidence="3">The sequence shown here is derived from an EMBL/GenBank/DDBJ whole genome shotgun (WGS) entry which is preliminary data.</text>
</comment>
<dbReference type="Gene3D" id="3.90.660.20">
    <property type="entry name" value="Protoporphyrinogen oxidase, mitochondrial, domain 2"/>
    <property type="match status" value="1"/>
</dbReference>
<dbReference type="PANTHER" id="PTHR42923">
    <property type="entry name" value="PROTOPORPHYRINOGEN OXIDASE"/>
    <property type="match status" value="1"/>
</dbReference>
<dbReference type="Gene3D" id="1.10.3110.10">
    <property type="entry name" value="protoporphyrinogen ix oxidase, domain 3"/>
    <property type="match status" value="1"/>
</dbReference>
<evidence type="ECO:0000259" key="1">
    <source>
        <dbReference type="Pfam" id="PF01593"/>
    </source>
</evidence>
<dbReference type="Proteomes" id="UP001165663">
    <property type="component" value="Unassembled WGS sequence"/>
</dbReference>
<gene>
    <name evidence="3" type="ORF">Mkiyose1413_29210</name>
    <name evidence="2" type="ORF">SRL2020028_41150</name>
</gene>
<dbReference type="SUPFAM" id="SSF54373">
    <property type="entry name" value="FAD-linked reductases, C-terminal domain"/>
    <property type="match status" value="1"/>
</dbReference>
<dbReference type="Pfam" id="PF01593">
    <property type="entry name" value="Amino_oxidase"/>
    <property type="match status" value="1"/>
</dbReference>
<dbReference type="PRINTS" id="PR00419">
    <property type="entry name" value="ADXRDTASE"/>
</dbReference>
<dbReference type="EMBL" id="BRXE01000063">
    <property type="protein sequence ID" value="GLB84859.1"/>
    <property type="molecule type" value="Genomic_DNA"/>
</dbReference>
<accession>A0A9P3UYD3</accession>
<keyword evidence="4" id="KW-1185">Reference proteome</keyword>
<evidence type="ECO:0000313" key="2">
    <source>
        <dbReference type="EMBL" id="GLB84859.1"/>
    </source>
</evidence>
<dbReference type="InterPro" id="IPR002937">
    <property type="entry name" value="Amino_oxidase"/>
</dbReference>
<reference evidence="3" key="1">
    <citation type="submission" date="2022-08" db="EMBL/GenBank/DDBJ databases">
        <title>Mycobacterium kiyosense sp. nov., scotochromogenic slow-glowing species isolated from respiratory specimens.</title>
        <authorList>
            <person name="Fukano H."/>
            <person name="Kazumi Y."/>
            <person name="Sakagami N."/>
            <person name="Ato M."/>
            <person name="Mitarai S."/>
            <person name="Hoshino Y."/>
        </authorList>
    </citation>
    <scope>NUCLEOTIDE SEQUENCE</scope>
    <source>
        <strain evidence="3">1413</strain>
        <strain evidence="2">SRL2020-028</strain>
    </source>
</reference>
<name>A0A9P3UYD3_9MYCO</name>
<dbReference type="RefSeq" id="WP_236978274.1">
    <property type="nucleotide sequence ID" value="NZ_BRXE01000063.1"/>
</dbReference>
<dbReference type="SUPFAM" id="SSF51905">
    <property type="entry name" value="FAD/NAD(P)-binding domain"/>
    <property type="match status" value="1"/>
</dbReference>
<evidence type="ECO:0000313" key="4">
    <source>
        <dbReference type="Proteomes" id="UP001064782"/>
    </source>
</evidence>
<protein>
    <submittedName>
        <fullName evidence="3">Oxidoreductase</fullName>
    </submittedName>
</protein>
<dbReference type="InterPro" id="IPR036188">
    <property type="entry name" value="FAD/NAD-bd_sf"/>
</dbReference>
<organism evidence="3 4">
    <name type="scientific">Mycobacterium kiyosense</name>
    <dbReference type="NCBI Taxonomy" id="2871094"/>
    <lineage>
        <taxon>Bacteria</taxon>
        <taxon>Bacillati</taxon>
        <taxon>Actinomycetota</taxon>
        <taxon>Actinomycetes</taxon>
        <taxon>Mycobacteriales</taxon>
        <taxon>Mycobacteriaceae</taxon>
        <taxon>Mycobacterium</taxon>
    </lineage>
</organism>
<sequence length="442" mass="47319">MDRSAVVVGAGLSGLAAAHRLRQAGLQVVVLERASRPGGLARTEMHDGYLIDTGPDLINSSFTRYLDLAREVGLGDRIVPSSQVVDVLRDGHAVTVDRSRRLALATNPVLSVRGKLALASGYLRLLPRLRRLDPYALTDHAASDHGTAHDLCGDYFNDEVTEQLVDPILRGFAGTGTKNASALSVLAAFSIGTKPMLALQGGMATLPEALAARLDVHYQAEVTSVEETRDGVAVGFRANGSVTNVEAGTCVLAVPYHQAISLWPALDDAGGDFGRSLKDVPLLSISLGYAAPSPTRSYAVLVPTKESPEVLLVMMQQNKSPDRTPPGKTLVTLYTEASVTAKMLQRSDSRLVDWASGFVEKYYPSLRGHLEMSTVARWPHTGYWPSPGYWKGIADMRARLPKGNIHTTSTLFGSGGMERAVLGGQRAADRVLRSAKLEIGAA</sequence>
<dbReference type="Gene3D" id="3.50.50.60">
    <property type="entry name" value="FAD/NAD(P)-binding domain"/>
    <property type="match status" value="1"/>
</dbReference>
<dbReference type="PANTHER" id="PTHR42923:SF3">
    <property type="entry name" value="PROTOPORPHYRINOGEN OXIDASE"/>
    <property type="match status" value="1"/>
</dbReference>
<proteinExistence type="predicted"/>
<dbReference type="AlphaFoldDB" id="A0A9P3UYD3"/>